<sequence>MFHGVLNASIGLNRFSNLRILDLSKNNLSGLLPGSYFTSLKSMITSNEIMSYLEFSPGGMLYRDSVTVRVKGLEITFVRILSVFTSIDLSENGFWGPIPAEIGMLKSLKGLNLSHNGFTRSIPPSIGDLCSLEWLDLSANMFDGVIPQHLSDITSLAVLNLSENQLSGQIPTGRQFNTFGSSSFGGNPGLCGFPLLNSCSNKADTPPPPSHIVQKAHEGHGDVLLWWIAASIGCGPGLLLGISMGYLFLKTGRPTWLARFMYRKDAKVMKMSSRKARSSQR</sequence>
<evidence type="ECO:0000313" key="1">
    <source>
        <dbReference type="EMBL" id="KAI4311174.1"/>
    </source>
</evidence>
<evidence type="ECO:0000313" key="2">
    <source>
        <dbReference type="Proteomes" id="UP001057402"/>
    </source>
</evidence>
<dbReference type="EMBL" id="CM042890">
    <property type="protein sequence ID" value="KAI4311174.1"/>
    <property type="molecule type" value="Genomic_DNA"/>
</dbReference>
<name>A0ACB9LJ69_9MYRT</name>
<keyword evidence="2" id="KW-1185">Reference proteome</keyword>
<gene>
    <name evidence="1" type="ORF">MLD38_036089</name>
</gene>
<reference evidence="2" key="1">
    <citation type="journal article" date="2023" name="Front. Plant Sci.">
        <title>Chromosomal-level genome assembly of Melastoma candidum provides insights into trichome evolution.</title>
        <authorList>
            <person name="Zhong Y."/>
            <person name="Wu W."/>
            <person name="Sun C."/>
            <person name="Zou P."/>
            <person name="Liu Y."/>
            <person name="Dai S."/>
            <person name="Zhou R."/>
        </authorList>
    </citation>
    <scope>NUCLEOTIDE SEQUENCE [LARGE SCALE GENOMIC DNA]</scope>
</reference>
<accession>A0ACB9LJ69</accession>
<organism evidence="1 2">
    <name type="scientific">Melastoma candidum</name>
    <dbReference type="NCBI Taxonomy" id="119954"/>
    <lineage>
        <taxon>Eukaryota</taxon>
        <taxon>Viridiplantae</taxon>
        <taxon>Streptophyta</taxon>
        <taxon>Embryophyta</taxon>
        <taxon>Tracheophyta</taxon>
        <taxon>Spermatophyta</taxon>
        <taxon>Magnoliopsida</taxon>
        <taxon>eudicotyledons</taxon>
        <taxon>Gunneridae</taxon>
        <taxon>Pentapetalae</taxon>
        <taxon>rosids</taxon>
        <taxon>malvids</taxon>
        <taxon>Myrtales</taxon>
        <taxon>Melastomataceae</taxon>
        <taxon>Melastomatoideae</taxon>
        <taxon>Melastomateae</taxon>
        <taxon>Melastoma</taxon>
    </lineage>
</organism>
<protein>
    <submittedName>
        <fullName evidence="1">Uncharacterized protein</fullName>
    </submittedName>
</protein>
<comment type="caution">
    <text evidence="1">The sequence shown here is derived from an EMBL/GenBank/DDBJ whole genome shotgun (WGS) entry which is preliminary data.</text>
</comment>
<proteinExistence type="predicted"/>
<dbReference type="Proteomes" id="UP001057402">
    <property type="component" value="Chromosome 11"/>
</dbReference>